<dbReference type="AlphaFoldDB" id="G0UIR2"/>
<dbReference type="EMBL" id="HE575314">
    <property type="protein sequence ID" value="CCC89262.1"/>
    <property type="molecule type" value="Genomic_DNA"/>
</dbReference>
<protein>
    <submittedName>
        <fullName evidence="2">Uncharacterized protein</fullName>
    </submittedName>
</protein>
<dbReference type="VEuPathDB" id="TriTrypDB:TcIL3000_1_200"/>
<proteinExistence type="predicted"/>
<sequence>MSIRIKQFEEGQSWIDRRSAPAAVSTAPATGGSSASAAVKGFSVCTMDAVAPLSAADMDALSDMLTSSSPPSFVFIHNCSASMRKNLMQMPCVKKFYCITENVRYEPRESVERGTVALIRNGINCDSADNLIKQVETRRNGGGEVEVAAANNNNNNGTSGVVRLFMILQVRSFLGASVTVAAMYIEPSAAPWLRTTALSYAIPQLGASDVIVICANLFTNSSALNAEMCATCTSNGFVDASEEAPERHIGSASQQDWGLWMKSSKFCVTNFAQDSPSGARVGLPFTTATFGSRSPAAITIPQPRSAKSGNARGSPRLGSTPAVITDPAILSAEAGGRVTTAASTTKGVSSTVIERLLQQQQQQQQQQQHTNRWRATSIHIFKGSERLTREEMAFDLSPHFSSVQEALDALNSKAINWPADFCVVQDTILATDAVAQCDKRATFRRYARDYKNSALLQAQMFSGNGNNSTNSAVSSVSEKATWGERVAGAAAASHTTADHEERGGGAPHAAALKRDGELRVRTWDIAWCTIVYQVTPREMKFNITPLVGVGRDNLVEAIQYLNMRAQSKGKPVHPRENPLHNYNYDYALLFSLELQGYWLIAATDVPCDIVACRSAV</sequence>
<name>G0UIR2_TRYCI</name>
<evidence type="ECO:0000313" key="2">
    <source>
        <dbReference type="EMBL" id="CCC89262.1"/>
    </source>
</evidence>
<reference evidence="2" key="1">
    <citation type="journal article" date="2012" name="Proc. Natl. Acad. Sci. U.S.A.">
        <title>Antigenic diversity is generated by distinct evolutionary mechanisms in African trypanosome species.</title>
        <authorList>
            <person name="Jackson A.P."/>
            <person name="Berry A."/>
            <person name="Aslett M."/>
            <person name="Allison H.C."/>
            <person name="Burton P."/>
            <person name="Vavrova-Anderson J."/>
            <person name="Brown R."/>
            <person name="Browne H."/>
            <person name="Corton N."/>
            <person name="Hauser H."/>
            <person name="Gamble J."/>
            <person name="Gilderthorp R."/>
            <person name="Marcello L."/>
            <person name="McQuillan J."/>
            <person name="Otto T.D."/>
            <person name="Quail M.A."/>
            <person name="Sanders M.J."/>
            <person name="van Tonder A."/>
            <person name="Ginger M.L."/>
            <person name="Field M.C."/>
            <person name="Barry J.D."/>
            <person name="Hertz-Fowler C."/>
            <person name="Berriman M."/>
        </authorList>
    </citation>
    <scope>NUCLEOTIDE SEQUENCE</scope>
    <source>
        <strain evidence="2">IL3000</strain>
    </source>
</reference>
<accession>G0UIR2</accession>
<feature type="region of interest" description="Disordered" evidence="1">
    <location>
        <begin position="299"/>
        <end position="322"/>
    </location>
</feature>
<evidence type="ECO:0000256" key="1">
    <source>
        <dbReference type="SAM" id="MobiDB-lite"/>
    </source>
</evidence>
<organism evidence="2">
    <name type="scientific">Trypanosoma congolense (strain IL3000)</name>
    <dbReference type="NCBI Taxonomy" id="1068625"/>
    <lineage>
        <taxon>Eukaryota</taxon>
        <taxon>Discoba</taxon>
        <taxon>Euglenozoa</taxon>
        <taxon>Kinetoplastea</taxon>
        <taxon>Metakinetoplastina</taxon>
        <taxon>Trypanosomatida</taxon>
        <taxon>Trypanosomatidae</taxon>
        <taxon>Trypanosoma</taxon>
        <taxon>Nannomonas</taxon>
    </lineage>
</organism>
<gene>
    <name evidence="2" type="ORF">TCIL3000_1_200</name>
</gene>